<dbReference type="PANTHER" id="PTHR43639">
    <property type="entry name" value="OXIDOREDUCTASE, SHORT-CHAIN DEHYDROGENASE/REDUCTASE FAMILY (AFU_ORTHOLOGUE AFUA_5G02870)"/>
    <property type="match status" value="1"/>
</dbReference>
<dbReference type="InterPro" id="IPR036291">
    <property type="entry name" value="NAD(P)-bd_dom_sf"/>
</dbReference>
<comment type="caution">
    <text evidence="2">The sequence shown here is derived from an EMBL/GenBank/DDBJ whole genome shotgun (WGS) entry which is preliminary data.</text>
</comment>
<dbReference type="SUPFAM" id="SSF51735">
    <property type="entry name" value="NAD(P)-binding Rossmann-fold domains"/>
    <property type="match status" value="1"/>
</dbReference>
<dbReference type="PANTHER" id="PTHR43639:SF9">
    <property type="entry name" value="BLL5898 PROTEIN"/>
    <property type="match status" value="1"/>
</dbReference>
<dbReference type="EMBL" id="JAVDRD010000005">
    <property type="protein sequence ID" value="MDR6511558.1"/>
    <property type="molecule type" value="Genomic_DNA"/>
</dbReference>
<protein>
    <submittedName>
        <fullName evidence="2">NAD(P)-dependent dehydrogenase (Short-subunit alcohol dehydrogenase family)</fullName>
    </submittedName>
</protein>
<evidence type="ECO:0000313" key="2">
    <source>
        <dbReference type="EMBL" id="MDR6511558.1"/>
    </source>
</evidence>
<accession>A0ABU1MN27</accession>
<keyword evidence="3" id="KW-1185">Reference proteome</keyword>
<dbReference type="PRINTS" id="PR00081">
    <property type="entry name" value="GDHRDH"/>
</dbReference>
<name>A0ABU1MN27_9SPHN</name>
<organism evidence="2 3">
    <name type="scientific">Novosphingobium capsulatum</name>
    <dbReference type="NCBI Taxonomy" id="13688"/>
    <lineage>
        <taxon>Bacteria</taxon>
        <taxon>Pseudomonadati</taxon>
        <taxon>Pseudomonadota</taxon>
        <taxon>Alphaproteobacteria</taxon>
        <taxon>Sphingomonadales</taxon>
        <taxon>Sphingomonadaceae</taxon>
        <taxon>Novosphingobium</taxon>
    </lineage>
</organism>
<dbReference type="Gene3D" id="3.40.50.720">
    <property type="entry name" value="NAD(P)-binding Rossmann-like Domain"/>
    <property type="match status" value="1"/>
</dbReference>
<dbReference type="InterPro" id="IPR020904">
    <property type="entry name" value="Sc_DH/Rdtase_CS"/>
</dbReference>
<evidence type="ECO:0000256" key="1">
    <source>
        <dbReference type="ARBA" id="ARBA00023002"/>
    </source>
</evidence>
<dbReference type="InterPro" id="IPR002347">
    <property type="entry name" value="SDR_fam"/>
</dbReference>
<proteinExistence type="predicted"/>
<evidence type="ECO:0000313" key="3">
    <source>
        <dbReference type="Proteomes" id="UP001184150"/>
    </source>
</evidence>
<reference evidence="2 3" key="1">
    <citation type="submission" date="2023-07" db="EMBL/GenBank/DDBJ databases">
        <title>Sorghum-associated microbial communities from plants grown in Nebraska, USA.</title>
        <authorList>
            <person name="Schachtman D."/>
        </authorList>
    </citation>
    <scope>NUCLEOTIDE SEQUENCE [LARGE SCALE GENOMIC DNA]</scope>
    <source>
        <strain evidence="2 3">DS1027</strain>
    </source>
</reference>
<sequence>MVDAAIGNARRTAAQIGGAKAIAADITDESSVATAIDEVVAAFGRIDILHNNVGVPMAGNFSSFSAADWMRGFSLNCIGAACTMRSAMPHLLRSHGSIVNVSSIAAIRYTGMNYAIYNASKAALDQLTVAVALEYAAQGIRANAILPGLLDTEMGRGLVSPDAVDERDKRSPTGKQGDVWDVANAAIFLASDEARYINAHLLVVDGGLSRRA</sequence>
<gene>
    <name evidence="2" type="ORF">J2792_002430</name>
</gene>
<dbReference type="PRINTS" id="PR00080">
    <property type="entry name" value="SDRFAMILY"/>
</dbReference>
<dbReference type="PROSITE" id="PS00061">
    <property type="entry name" value="ADH_SHORT"/>
    <property type="match status" value="1"/>
</dbReference>
<dbReference type="CDD" id="cd05233">
    <property type="entry name" value="SDR_c"/>
    <property type="match status" value="1"/>
</dbReference>
<dbReference type="Pfam" id="PF13561">
    <property type="entry name" value="adh_short_C2"/>
    <property type="match status" value="1"/>
</dbReference>
<dbReference type="Proteomes" id="UP001184150">
    <property type="component" value="Unassembled WGS sequence"/>
</dbReference>
<keyword evidence="1" id="KW-0560">Oxidoreductase</keyword>